<protein>
    <submittedName>
        <fullName evidence="2">DUF1989 domain-containing protein</fullName>
    </submittedName>
</protein>
<organism evidence="2 3">
    <name type="scientific">Cobetia amphilecti</name>
    <dbReference type="NCBI Taxonomy" id="1055104"/>
    <lineage>
        <taxon>Bacteria</taxon>
        <taxon>Pseudomonadati</taxon>
        <taxon>Pseudomonadota</taxon>
        <taxon>Gammaproteobacteria</taxon>
        <taxon>Oceanospirillales</taxon>
        <taxon>Halomonadaceae</taxon>
        <taxon>Cobetia</taxon>
    </lineage>
</organism>
<evidence type="ECO:0000259" key="1">
    <source>
        <dbReference type="Pfam" id="PF09347"/>
    </source>
</evidence>
<dbReference type="AlphaFoldDB" id="A0AAP4WZZ6"/>
<dbReference type="InterPro" id="IPR018959">
    <property type="entry name" value="DUF1989"/>
</dbReference>
<feature type="domain" description="DUF1989" evidence="1">
    <location>
        <begin position="26"/>
        <end position="198"/>
    </location>
</feature>
<proteinExistence type="predicted"/>
<dbReference type="Proteomes" id="UP001170481">
    <property type="component" value="Unassembled WGS sequence"/>
</dbReference>
<dbReference type="InterPro" id="IPR017792">
    <property type="entry name" value="UAAP1"/>
</dbReference>
<dbReference type="NCBIfam" id="TIGR03425">
    <property type="entry name" value="urea_degr_2"/>
    <property type="match status" value="1"/>
</dbReference>
<dbReference type="PANTHER" id="PTHR31527:SF0">
    <property type="entry name" value="RE64534P"/>
    <property type="match status" value="1"/>
</dbReference>
<reference evidence="2" key="1">
    <citation type="submission" date="2023-07" db="EMBL/GenBank/DDBJ databases">
        <title>Genome content predicts the carbon catabolic preferences of heterotrophic bacteria.</title>
        <authorList>
            <person name="Gralka M."/>
        </authorList>
    </citation>
    <scope>NUCLEOTIDE SEQUENCE</scope>
    <source>
        <strain evidence="2">C2R13</strain>
    </source>
</reference>
<evidence type="ECO:0000313" key="3">
    <source>
        <dbReference type="Proteomes" id="UP001170481"/>
    </source>
</evidence>
<dbReference type="RefSeq" id="WP_303593100.1">
    <property type="nucleotide sequence ID" value="NZ_JAUORK010000004.1"/>
</dbReference>
<dbReference type="Pfam" id="PF09347">
    <property type="entry name" value="DUF1989"/>
    <property type="match status" value="1"/>
</dbReference>
<name>A0AAP4WZZ6_9GAMM</name>
<gene>
    <name evidence="2" type="ORF">Q4535_05125</name>
</gene>
<accession>A0AAP4WZZ6</accession>
<sequence>MNIPLDAATAASASFTASFTAKYKTHLPGGHHWSMRMPRGSALKLTAREANANVGLVMYNPLDLLERLNLPDTLKGQHTFRLTEGHCLYSDMGRIFASIIQDDLGWHDSASGNLMEQHFAAKGWHKKAYQQAFNDFTPTGHDSLLIEMAKYGLSERDLCANLNLFSRVRADEDGNLHYVTDHCAAGDSVTLRFEMDTLVLLHTCPHPLDPAEEYPLRGVDMTFGTATPMDEHDACYLSRPENARAFANNQLYHLAG</sequence>
<comment type="caution">
    <text evidence="2">The sequence shown here is derived from an EMBL/GenBank/DDBJ whole genome shotgun (WGS) entry which is preliminary data.</text>
</comment>
<dbReference type="EMBL" id="JAUORK010000004">
    <property type="protein sequence ID" value="MDO6671496.1"/>
    <property type="molecule type" value="Genomic_DNA"/>
</dbReference>
<evidence type="ECO:0000313" key="2">
    <source>
        <dbReference type="EMBL" id="MDO6671496.1"/>
    </source>
</evidence>
<dbReference type="PANTHER" id="PTHR31527">
    <property type="entry name" value="RE64534P"/>
    <property type="match status" value="1"/>
</dbReference>